<dbReference type="FunFam" id="3.90.1530.10:FF:000008">
    <property type="entry name" value="12-oxophytodienoate reductase 3"/>
    <property type="match status" value="2"/>
</dbReference>
<feature type="domain" description="ParB-like N-terminal" evidence="2">
    <location>
        <begin position="218"/>
        <end position="302"/>
    </location>
</feature>
<dbReference type="HOGENOM" id="CLU_031839_0_0_1"/>
<evidence type="ECO:0000259" key="2">
    <source>
        <dbReference type="SMART" id="SM00470"/>
    </source>
</evidence>
<dbReference type="VEuPathDB" id="FungiDB:PYU1_G014339"/>
<dbReference type="InterPro" id="IPR036086">
    <property type="entry name" value="ParB/Sulfiredoxin_sf"/>
</dbReference>
<dbReference type="InterPro" id="IPR003115">
    <property type="entry name" value="ParB_N"/>
</dbReference>
<evidence type="ECO:0000313" key="4">
    <source>
        <dbReference type="Proteomes" id="UP000019132"/>
    </source>
</evidence>
<dbReference type="Gene3D" id="3.90.1530.10">
    <property type="entry name" value="Conserved hypothetical protein from pyrococcus furiosus pfu- 392566-001, ParB domain"/>
    <property type="match status" value="2"/>
</dbReference>
<evidence type="ECO:0000256" key="1">
    <source>
        <dbReference type="SAM" id="MobiDB-lite"/>
    </source>
</evidence>
<dbReference type="AlphaFoldDB" id="K3XAX0"/>
<sequence>MAPSQRDNQNDEGEASPRPTAPAVTPTATTSTAPSVSSMELRLERHKSLYSSGPVCVDLNPANEEHSAERTVAVKDDIDGRDGDDQGLHLAERRRKRDVVRQISMRLYLKGKDIAEDVLRNVARQRMEDAENVCNTKDSSLEHEITASKKTRKHLWMPTTQDDSVLLQGSSSKDSFGKSAHNEINEFFVSRVTDPTSYFYRFRYDDHRHLTPQKAEVQLVDIEWLKSHEEIVSWERVSGLKKATISWDAYTEPLLVDIKTGAILDGHHRYNVGVQLRLKQLPAVLVDYLGDDTITVDVWRGCGRSKLTKEEVIAMALSPNVFPPKTSRHRFTESLPPISIPLSVLRQNPTPIVDLTASAVLKPSVSEGAAASDSSTATTSEDSSTSPPQQSRLRQVSIDLICGAQNLATSVTKSLFRSRLRKIDGNEETQLDMIKRPTFDTSNFFNAVRENDPSSSFCQQRSATFEDLLSSDAATRQKFFLTRICDPTSYFYKYHFDAPPKRSPRKVSVKLASLKWLKAHEHVVSWDRVDGLRHATKTWGAYLEPLLVDAVTGSILDGHHRYHVGMQLGLECVPVVLVNYLEDDTITVDVWPNCGRDSLTKQEVIDMSLSDSLFPPKTSRHTFSDDLPPISVSLDRLRVALPGNYGDL</sequence>
<keyword evidence="4" id="KW-1185">Reference proteome</keyword>
<dbReference type="SMART" id="SM00470">
    <property type="entry name" value="ParB"/>
    <property type="match status" value="2"/>
</dbReference>
<feature type="region of interest" description="Disordered" evidence="1">
    <location>
        <begin position="366"/>
        <end position="392"/>
    </location>
</feature>
<dbReference type="EnsemblProtists" id="PYU1_T014369">
    <property type="protein sequence ID" value="PYU1_T014369"/>
    <property type="gene ID" value="PYU1_G014339"/>
</dbReference>
<dbReference type="eggNOG" id="ENOG502QVGJ">
    <property type="taxonomic scope" value="Eukaryota"/>
</dbReference>
<dbReference type="Proteomes" id="UP000019132">
    <property type="component" value="Unassembled WGS sequence"/>
</dbReference>
<protein>
    <recommendedName>
        <fullName evidence="2">ParB-like N-terminal domain-containing protein</fullName>
    </recommendedName>
</protein>
<dbReference type="STRING" id="431595.K3XAX0"/>
<reference evidence="4" key="2">
    <citation type="submission" date="2010-04" db="EMBL/GenBank/DDBJ databases">
        <authorList>
            <person name="Buell R."/>
            <person name="Hamilton J."/>
            <person name="Hostetler J."/>
        </authorList>
    </citation>
    <scope>NUCLEOTIDE SEQUENCE [LARGE SCALE GENOMIC DNA]</scope>
    <source>
        <strain evidence="4">DAOM:BR144</strain>
    </source>
</reference>
<evidence type="ECO:0000313" key="3">
    <source>
        <dbReference type="EnsemblProtists" id="PYU1_T014369"/>
    </source>
</evidence>
<name>K3XAX0_GLOUD</name>
<proteinExistence type="predicted"/>
<dbReference type="InParanoid" id="K3XAX0"/>
<dbReference type="CDD" id="cd16400">
    <property type="entry name" value="ParB_Srx_like_nuclease"/>
    <property type="match status" value="1"/>
</dbReference>
<feature type="compositionally biased region" description="Low complexity" evidence="1">
    <location>
        <begin position="16"/>
        <end position="38"/>
    </location>
</feature>
<accession>K3XAX0</accession>
<reference evidence="3" key="3">
    <citation type="submission" date="2015-02" db="UniProtKB">
        <authorList>
            <consortium name="EnsemblProtists"/>
        </authorList>
    </citation>
    <scope>IDENTIFICATION</scope>
    <source>
        <strain evidence="3">DAOM BR144</strain>
    </source>
</reference>
<reference evidence="4" key="1">
    <citation type="journal article" date="2010" name="Genome Biol.">
        <title>Genome sequence of the necrotrophic plant pathogen Pythium ultimum reveals original pathogenicity mechanisms and effector repertoire.</title>
        <authorList>
            <person name="Levesque C.A."/>
            <person name="Brouwer H."/>
            <person name="Cano L."/>
            <person name="Hamilton J.P."/>
            <person name="Holt C."/>
            <person name="Huitema E."/>
            <person name="Raffaele S."/>
            <person name="Robideau G.P."/>
            <person name="Thines M."/>
            <person name="Win J."/>
            <person name="Zerillo M.M."/>
            <person name="Beakes G.W."/>
            <person name="Boore J.L."/>
            <person name="Busam D."/>
            <person name="Dumas B."/>
            <person name="Ferriera S."/>
            <person name="Fuerstenberg S.I."/>
            <person name="Gachon C.M."/>
            <person name="Gaulin E."/>
            <person name="Govers F."/>
            <person name="Grenville-Briggs L."/>
            <person name="Horner N."/>
            <person name="Hostetler J."/>
            <person name="Jiang R.H."/>
            <person name="Johnson J."/>
            <person name="Krajaejun T."/>
            <person name="Lin H."/>
            <person name="Meijer H.J."/>
            <person name="Moore B."/>
            <person name="Morris P."/>
            <person name="Phuntmart V."/>
            <person name="Puiu D."/>
            <person name="Shetty J."/>
            <person name="Stajich J.E."/>
            <person name="Tripathy S."/>
            <person name="Wawra S."/>
            <person name="van West P."/>
            <person name="Whitty B.R."/>
            <person name="Coutinho P.M."/>
            <person name="Henrissat B."/>
            <person name="Martin F."/>
            <person name="Thomas P.D."/>
            <person name="Tyler B.M."/>
            <person name="De Vries R.P."/>
            <person name="Kamoun S."/>
            <person name="Yandell M."/>
            <person name="Tisserat N."/>
            <person name="Buell C.R."/>
        </authorList>
    </citation>
    <scope>NUCLEOTIDE SEQUENCE</scope>
    <source>
        <strain evidence="4">DAOM:BR144</strain>
    </source>
</reference>
<feature type="region of interest" description="Disordered" evidence="1">
    <location>
        <begin position="1"/>
        <end position="40"/>
    </location>
</feature>
<dbReference type="SUPFAM" id="SSF110849">
    <property type="entry name" value="ParB/Sulfiredoxin"/>
    <property type="match status" value="2"/>
</dbReference>
<dbReference type="OMA" id="QLVDIKW"/>
<organism evidence="3 4">
    <name type="scientific">Globisporangium ultimum (strain ATCC 200006 / CBS 805.95 / DAOM BR144)</name>
    <name type="common">Pythium ultimum</name>
    <dbReference type="NCBI Taxonomy" id="431595"/>
    <lineage>
        <taxon>Eukaryota</taxon>
        <taxon>Sar</taxon>
        <taxon>Stramenopiles</taxon>
        <taxon>Oomycota</taxon>
        <taxon>Peronosporomycetes</taxon>
        <taxon>Pythiales</taxon>
        <taxon>Pythiaceae</taxon>
        <taxon>Globisporangium</taxon>
    </lineage>
</organism>
<dbReference type="EMBL" id="GL376565">
    <property type="status" value="NOT_ANNOTATED_CDS"/>
    <property type="molecule type" value="Genomic_DNA"/>
</dbReference>
<feature type="domain" description="ParB-like N-terminal" evidence="2">
    <location>
        <begin position="507"/>
        <end position="594"/>
    </location>
</feature>
<feature type="compositionally biased region" description="Low complexity" evidence="1">
    <location>
        <begin position="366"/>
        <end position="386"/>
    </location>
</feature>